<evidence type="ECO:0000313" key="1">
    <source>
        <dbReference type="EMBL" id="RKX70598.1"/>
    </source>
</evidence>
<reference evidence="1 2" key="1">
    <citation type="submission" date="2018-06" db="EMBL/GenBank/DDBJ databases">
        <title>Extensive metabolic versatility and redundancy in microbially diverse, dynamic hydrothermal sediments.</title>
        <authorList>
            <person name="Dombrowski N."/>
            <person name="Teske A."/>
            <person name="Baker B.J."/>
        </authorList>
    </citation>
    <scope>NUCLEOTIDE SEQUENCE [LARGE SCALE GENOMIC DNA]</scope>
    <source>
        <strain evidence="1">B36_G15</strain>
    </source>
</reference>
<name>A0A660SII8_UNCW3</name>
<sequence>MTGDNPRLNIVWIAAVIETVLKTEGITPQVIVDDRIVYYSPQERMALLYSYRDPMTDNERILPSKIHVIIGRDASDFEPVMVKKLGPAFEDEKGFSEYGKFEKRTLCGDYDTHDSILTTDGMKTRQILGVNCVNPIYEE</sequence>
<evidence type="ECO:0000313" key="2">
    <source>
        <dbReference type="Proteomes" id="UP000268469"/>
    </source>
</evidence>
<protein>
    <submittedName>
        <fullName evidence="1">Uncharacterized protein</fullName>
    </submittedName>
</protein>
<organism evidence="1 2">
    <name type="scientific">candidate division WOR-3 bacterium</name>
    <dbReference type="NCBI Taxonomy" id="2052148"/>
    <lineage>
        <taxon>Bacteria</taxon>
        <taxon>Bacteria division WOR-3</taxon>
    </lineage>
</organism>
<proteinExistence type="predicted"/>
<gene>
    <name evidence="1" type="ORF">DRP53_04500</name>
</gene>
<dbReference type="EMBL" id="QNBE01000034">
    <property type="protein sequence ID" value="RKX70598.1"/>
    <property type="molecule type" value="Genomic_DNA"/>
</dbReference>
<dbReference type="Proteomes" id="UP000268469">
    <property type="component" value="Unassembled WGS sequence"/>
</dbReference>
<accession>A0A660SII8</accession>
<comment type="caution">
    <text evidence="1">The sequence shown here is derived from an EMBL/GenBank/DDBJ whole genome shotgun (WGS) entry which is preliminary data.</text>
</comment>
<dbReference type="AlphaFoldDB" id="A0A660SII8"/>